<dbReference type="Proteomes" id="UP000275281">
    <property type="component" value="Unassembled WGS sequence"/>
</dbReference>
<gene>
    <name evidence="1" type="ORF">DRW07_02810</name>
</gene>
<evidence type="ECO:0000313" key="1">
    <source>
        <dbReference type="EMBL" id="RPJ68357.1"/>
    </source>
</evidence>
<reference evidence="1 2" key="1">
    <citation type="submission" date="2018-11" db="EMBL/GenBank/DDBJ databases">
        <authorList>
            <person name="Ye M.-Q."/>
            <person name="Du Z.-J."/>
        </authorList>
    </citation>
    <scope>NUCLEOTIDE SEQUENCE [LARGE SCALE GENOMIC DNA]</scope>
    <source>
        <strain evidence="1 2">U0105</strain>
    </source>
</reference>
<accession>A0A3N5Y311</accession>
<name>A0A3N5Y311_9ALTE</name>
<proteinExistence type="predicted"/>
<dbReference type="RefSeq" id="WP_124026358.1">
    <property type="nucleotide sequence ID" value="NZ_JBHRSN010000005.1"/>
</dbReference>
<sequence>MSLTQLLILFLVLFFSWLFWIRRGMAEAAKRHISAYCQHHDLQLLSISRQTMQLGMVSGKPGWNATFEFEFSGNKEDKYLGTLYMKNHFAVKVDVPPYRTFNVE</sequence>
<evidence type="ECO:0000313" key="2">
    <source>
        <dbReference type="Proteomes" id="UP000275281"/>
    </source>
</evidence>
<protein>
    <submittedName>
        <fullName evidence="1">DUF3301 domain-containing protein</fullName>
    </submittedName>
</protein>
<dbReference type="AlphaFoldDB" id="A0A3N5Y311"/>
<organism evidence="1 2">
    <name type="scientific">Alteromonas sediminis</name>
    <dbReference type="NCBI Taxonomy" id="2259342"/>
    <lineage>
        <taxon>Bacteria</taxon>
        <taxon>Pseudomonadati</taxon>
        <taxon>Pseudomonadota</taxon>
        <taxon>Gammaproteobacteria</taxon>
        <taxon>Alteromonadales</taxon>
        <taxon>Alteromonadaceae</taxon>
        <taxon>Alteromonas/Salinimonas group</taxon>
        <taxon>Alteromonas</taxon>
    </lineage>
</organism>
<dbReference type="InterPro" id="IPR021732">
    <property type="entry name" value="DUF3301"/>
</dbReference>
<dbReference type="OrthoDB" id="5959530at2"/>
<keyword evidence="2" id="KW-1185">Reference proteome</keyword>
<dbReference type="Pfam" id="PF11743">
    <property type="entry name" value="DUF3301"/>
    <property type="match status" value="1"/>
</dbReference>
<comment type="caution">
    <text evidence="1">The sequence shown here is derived from an EMBL/GenBank/DDBJ whole genome shotgun (WGS) entry which is preliminary data.</text>
</comment>
<dbReference type="EMBL" id="RPOK01000001">
    <property type="protein sequence ID" value="RPJ68357.1"/>
    <property type="molecule type" value="Genomic_DNA"/>
</dbReference>